<protein>
    <submittedName>
        <fullName evidence="2">Uncharacterized protein</fullName>
    </submittedName>
</protein>
<accession>A0ABN7AJF8</accession>
<proteinExistence type="predicted"/>
<sequence>MTRRRHPTTRRAERLLAPGGGSKEVHTRGASGSTTTATMPQPHRRLYSHVGRPVGRFIPLRPLGCAYAPQTLSVSEHSRYNFVPSKWAKTFLSN</sequence>
<evidence type="ECO:0000256" key="1">
    <source>
        <dbReference type="SAM" id="MobiDB-lite"/>
    </source>
</evidence>
<keyword evidence="3" id="KW-1185">Reference proteome</keyword>
<reference evidence="2 3" key="1">
    <citation type="submission" date="2023-09" db="EMBL/GenBank/DDBJ databases">
        <title>Nesidiocoris tenuis whole genome shotgun sequence.</title>
        <authorList>
            <person name="Shibata T."/>
            <person name="Shimoda M."/>
            <person name="Kobayashi T."/>
            <person name="Uehara T."/>
        </authorList>
    </citation>
    <scope>NUCLEOTIDE SEQUENCE [LARGE SCALE GENOMIC DNA]</scope>
    <source>
        <strain evidence="2 3">Japan</strain>
    </source>
</reference>
<gene>
    <name evidence="2" type="ORF">NTJ_05204</name>
</gene>
<feature type="region of interest" description="Disordered" evidence="1">
    <location>
        <begin position="1"/>
        <end position="40"/>
    </location>
</feature>
<dbReference type="Proteomes" id="UP001307889">
    <property type="component" value="Chromosome 3"/>
</dbReference>
<feature type="compositionally biased region" description="Low complexity" evidence="1">
    <location>
        <begin position="29"/>
        <end position="38"/>
    </location>
</feature>
<name>A0ABN7AJF8_9HEMI</name>
<organism evidence="2 3">
    <name type="scientific">Nesidiocoris tenuis</name>
    <dbReference type="NCBI Taxonomy" id="355587"/>
    <lineage>
        <taxon>Eukaryota</taxon>
        <taxon>Metazoa</taxon>
        <taxon>Ecdysozoa</taxon>
        <taxon>Arthropoda</taxon>
        <taxon>Hexapoda</taxon>
        <taxon>Insecta</taxon>
        <taxon>Pterygota</taxon>
        <taxon>Neoptera</taxon>
        <taxon>Paraneoptera</taxon>
        <taxon>Hemiptera</taxon>
        <taxon>Heteroptera</taxon>
        <taxon>Panheteroptera</taxon>
        <taxon>Cimicomorpha</taxon>
        <taxon>Miridae</taxon>
        <taxon>Dicyphina</taxon>
        <taxon>Nesidiocoris</taxon>
    </lineage>
</organism>
<evidence type="ECO:0000313" key="2">
    <source>
        <dbReference type="EMBL" id="BES92395.1"/>
    </source>
</evidence>
<dbReference type="EMBL" id="AP028911">
    <property type="protein sequence ID" value="BES92395.1"/>
    <property type="molecule type" value="Genomic_DNA"/>
</dbReference>
<evidence type="ECO:0000313" key="3">
    <source>
        <dbReference type="Proteomes" id="UP001307889"/>
    </source>
</evidence>